<dbReference type="Pfam" id="PF07884">
    <property type="entry name" value="VKOR"/>
    <property type="match status" value="1"/>
</dbReference>
<organism evidence="12 13">
    <name type="scientific">Gryllotalpicola protaetiae</name>
    <dbReference type="NCBI Taxonomy" id="2419771"/>
    <lineage>
        <taxon>Bacteria</taxon>
        <taxon>Bacillati</taxon>
        <taxon>Actinomycetota</taxon>
        <taxon>Actinomycetes</taxon>
        <taxon>Micrococcales</taxon>
        <taxon>Microbacteriaceae</taxon>
        <taxon>Gryllotalpicola</taxon>
    </lineage>
</organism>
<evidence type="ECO:0000313" key="12">
    <source>
        <dbReference type="EMBL" id="AYG05127.1"/>
    </source>
</evidence>
<evidence type="ECO:0000313" key="13">
    <source>
        <dbReference type="Proteomes" id="UP000275069"/>
    </source>
</evidence>
<feature type="transmembrane region" description="Helical" evidence="10">
    <location>
        <begin position="88"/>
        <end position="106"/>
    </location>
</feature>
<dbReference type="InterPro" id="IPR012932">
    <property type="entry name" value="VKOR"/>
</dbReference>
<keyword evidence="13" id="KW-1185">Reference proteome</keyword>
<comment type="similarity">
    <text evidence="2">Belongs to the VKOR family.</text>
</comment>
<evidence type="ECO:0000256" key="4">
    <source>
        <dbReference type="ARBA" id="ARBA00022719"/>
    </source>
</evidence>
<dbReference type="EMBL" id="CP032624">
    <property type="protein sequence ID" value="AYG05127.1"/>
    <property type="molecule type" value="Genomic_DNA"/>
</dbReference>
<dbReference type="GO" id="GO:0048038">
    <property type="term" value="F:quinone binding"/>
    <property type="evidence" value="ECO:0007669"/>
    <property type="project" value="UniProtKB-KW"/>
</dbReference>
<evidence type="ECO:0000256" key="2">
    <source>
        <dbReference type="ARBA" id="ARBA00006214"/>
    </source>
</evidence>
<reference evidence="12 13" key="1">
    <citation type="submission" date="2018-09" db="EMBL/GenBank/DDBJ databases">
        <title>Genome sequencing of strain 2DFW10M-5.</title>
        <authorList>
            <person name="Heo J."/>
            <person name="Kim S.-J."/>
            <person name="Kwon S.-W."/>
        </authorList>
    </citation>
    <scope>NUCLEOTIDE SEQUENCE [LARGE SCALE GENOMIC DNA]</scope>
    <source>
        <strain evidence="12 13">2DFW10M-5</strain>
    </source>
</reference>
<dbReference type="SMART" id="SM00756">
    <property type="entry name" value="VKc"/>
    <property type="match status" value="1"/>
</dbReference>
<gene>
    <name evidence="12" type="ORF">D7I44_17485</name>
</gene>
<keyword evidence="6" id="KW-0560">Oxidoreductase</keyword>
<evidence type="ECO:0000256" key="1">
    <source>
        <dbReference type="ARBA" id="ARBA00004141"/>
    </source>
</evidence>
<feature type="transmembrane region" description="Helical" evidence="10">
    <location>
        <begin position="173"/>
        <end position="197"/>
    </location>
</feature>
<dbReference type="GO" id="GO:0016020">
    <property type="term" value="C:membrane"/>
    <property type="evidence" value="ECO:0007669"/>
    <property type="project" value="UniProtKB-SubCell"/>
</dbReference>
<feature type="transmembrane region" description="Helical" evidence="10">
    <location>
        <begin position="137"/>
        <end position="161"/>
    </location>
</feature>
<name>A0A387BWB6_9MICO</name>
<feature type="transmembrane region" description="Helical" evidence="10">
    <location>
        <begin position="113"/>
        <end position="131"/>
    </location>
</feature>
<evidence type="ECO:0000256" key="3">
    <source>
        <dbReference type="ARBA" id="ARBA00022692"/>
    </source>
</evidence>
<keyword evidence="4" id="KW-0874">Quinone</keyword>
<feature type="transmembrane region" description="Helical" evidence="10">
    <location>
        <begin position="25"/>
        <end position="46"/>
    </location>
</feature>
<evidence type="ECO:0000256" key="6">
    <source>
        <dbReference type="ARBA" id="ARBA00023002"/>
    </source>
</evidence>
<evidence type="ECO:0000256" key="10">
    <source>
        <dbReference type="SAM" id="Phobius"/>
    </source>
</evidence>
<evidence type="ECO:0000256" key="9">
    <source>
        <dbReference type="ARBA" id="ARBA00023284"/>
    </source>
</evidence>
<dbReference type="OrthoDB" id="9783799at2"/>
<keyword evidence="7 10" id="KW-0472">Membrane</keyword>
<accession>A0A387BWB6</accession>
<dbReference type="CDD" id="cd12922">
    <property type="entry name" value="VKOR_5"/>
    <property type="match status" value="1"/>
</dbReference>
<evidence type="ECO:0000256" key="5">
    <source>
        <dbReference type="ARBA" id="ARBA00022989"/>
    </source>
</evidence>
<feature type="domain" description="Vitamin K epoxide reductase" evidence="11">
    <location>
        <begin position="24"/>
        <end position="165"/>
    </location>
</feature>
<evidence type="ECO:0000256" key="7">
    <source>
        <dbReference type="ARBA" id="ARBA00023136"/>
    </source>
</evidence>
<dbReference type="AlphaFoldDB" id="A0A387BWB6"/>
<dbReference type="InterPro" id="IPR038354">
    <property type="entry name" value="VKOR_sf"/>
</dbReference>
<dbReference type="KEGG" id="gry:D7I44_17485"/>
<sequence length="213" mass="22780">MPVSACDTQGVSDTVAEAAARPRHLALAILLIVGGALGLLASFSLMKDDLALLADPTTNLGCTISAAVQCGKNIGSWQGSVFGFPNPMLGLMTFPAPIIVGVALLGRVSFPNWFWLVFNAGHWFAIIFIGWLSTESIFFIGTLCPWCALVYAVVIPMWLAVTLHNMAVGRYGHALIGTGSALLSWVPLLSLVLYVVIALEAQLRLDIISQLFH</sequence>
<dbReference type="Gene3D" id="1.20.1440.130">
    <property type="entry name" value="VKOR domain"/>
    <property type="match status" value="1"/>
</dbReference>
<evidence type="ECO:0000259" key="11">
    <source>
        <dbReference type="SMART" id="SM00756"/>
    </source>
</evidence>
<dbReference type="InterPro" id="IPR041714">
    <property type="entry name" value="VKOR_Actinobacteria"/>
</dbReference>
<keyword evidence="3 10" id="KW-0812">Transmembrane</keyword>
<dbReference type="GO" id="GO:0016491">
    <property type="term" value="F:oxidoreductase activity"/>
    <property type="evidence" value="ECO:0007669"/>
    <property type="project" value="UniProtKB-KW"/>
</dbReference>
<evidence type="ECO:0000256" key="8">
    <source>
        <dbReference type="ARBA" id="ARBA00023157"/>
    </source>
</evidence>
<comment type="subcellular location">
    <subcellularLocation>
        <location evidence="1">Membrane</location>
        <topology evidence="1">Multi-pass membrane protein</topology>
    </subcellularLocation>
</comment>
<keyword evidence="9" id="KW-0676">Redox-active center</keyword>
<keyword evidence="8" id="KW-1015">Disulfide bond</keyword>
<proteinExistence type="inferred from homology"/>
<dbReference type="Proteomes" id="UP000275069">
    <property type="component" value="Chromosome"/>
</dbReference>
<keyword evidence="5 10" id="KW-1133">Transmembrane helix</keyword>
<protein>
    <submittedName>
        <fullName evidence="12">Vitamin K epoxide reductase family protein</fullName>
    </submittedName>
</protein>